<evidence type="ECO:0000313" key="3">
    <source>
        <dbReference type="Proteomes" id="UP000006790"/>
    </source>
</evidence>
<evidence type="ECO:0000256" key="1">
    <source>
        <dbReference type="SAM" id="MobiDB-lite"/>
    </source>
</evidence>
<feature type="compositionally biased region" description="Polar residues" evidence="1">
    <location>
        <begin position="61"/>
        <end position="70"/>
    </location>
</feature>
<feature type="region of interest" description="Disordered" evidence="1">
    <location>
        <begin position="61"/>
        <end position="127"/>
    </location>
</feature>
<dbReference type="eggNOG" id="KOG3089">
    <property type="taxonomic scope" value="Eukaryota"/>
</dbReference>
<gene>
    <name evidence="2" type="ordered locus">Ecym_5079</name>
</gene>
<evidence type="ECO:0000313" key="2">
    <source>
        <dbReference type="EMBL" id="AET39869.1"/>
    </source>
</evidence>
<proteinExistence type="predicted"/>
<dbReference type="FunCoup" id="I6NCS7">
    <property type="interactions" value="305"/>
</dbReference>
<protein>
    <submittedName>
        <fullName evidence="2">Uncharacterized protein</fullName>
    </submittedName>
</protein>
<dbReference type="STRING" id="931890.I6NCS7"/>
<dbReference type="InterPro" id="IPR032704">
    <property type="entry name" value="Cms1"/>
</dbReference>
<reference evidence="2 3" key="1">
    <citation type="journal article" date="2011" name="G3 (Bethesda)">
        <title>Genome evolution in the Eremothecium clade of the Saccharomyces complex revealed by comparative genomics.</title>
        <authorList>
            <person name="Wendland J."/>
            <person name="Walther A."/>
        </authorList>
    </citation>
    <scope>NUCLEOTIDE SEQUENCE [LARGE SCALE GENOMIC DNA]</scope>
    <source>
        <strain evidence="3">CBS 270.75 / DBVPG 7215 / KCTC 17166 / NRRL Y-17582</strain>
    </source>
</reference>
<dbReference type="InParanoid" id="I6NCS7"/>
<dbReference type="HOGENOM" id="CLU_082468_0_0_1"/>
<dbReference type="GeneID" id="11471698"/>
<dbReference type="Proteomes" id="UP000006790">
    <property type="component" value="Chromosome 5"/>
</dbReference>
<dbReference type="PANTHER" id="PTHR24030:SF0">
    <property type="entry name" value="PROTEIN CMSS1"/>
    <property type="match status" value="1"/>
</dbReference>
<dbReference type="KEGG" id="erc:Ecym_5079"/>
<name>I6NCS7_ERECY</name>
<sequence length="340" mass="38447">MKVQLSFLHSFARSISSPSYTLSQQYIPVNIVISSKKMSYGDELDEGLEYELEPIFDYSDATGQTSSKEQLNIEGNEENAIKKASFTSRSDKRPISDDQDHDMNSGQKPLSKRQKKLSASKLHQKKKERMEFEIEQKKQIPGKSPQAIVDYIASVIREKNPDLSALELEEIYLKKSDFVSTESYDKGRNLATFQEFANSYSKAPMAIVFAVSNIRVADLFRSLGGSASALKLFSKSKLKEDLEKVDRLLGKGTLTSTDNRRNKKIKKMESPSTAIKYYISTPARMAKLFEQTDLFFQGKHKLDIILDASYLDPKTNSLFTSEDGTLLCKVLNTLLKKKVL</sequence>
<dbReference type="GO" id="GO:0005634">
    <property type="term" value="C:nucleus"/>
    <property type="evidence" value="ECO:0007669"/>
    <property type="project" value="TreeGrafter"/>
</dbReference>
<dbReference type="Pfam" id="PF14617">
    <property type="entry name" value="CMS1"/>
    <property type="match status" value="1"/>
</dbReference>
<dbReference type="OrthoDB" id="1929311at2759"/>
<dbReference type="EMBL" id="CP002501">
    <property type="protein sequence ID" value="AET39869.1"/>
    <property type="molecule type" value="Genomic_DNA"/>
</dbReference>
<dbReference type="AlphaFoldDB" id="I6NCS7"/>
<dbReference type="PANTHER" id="PTHR24030">
    <property type="entry name" value="PROTEIN CMSS1"/>
    <property type="match status" value="1"/>
</dbReference>
<dbReference type="OMA" id="CVGTPAR"/>
<keyword evidence="3" id="KW-1185">Reference proteome</keyword>
<dbReference type="RefSeq" id="XP_003646686.1">
    <property type="nucleotide sequence ID" value="XM_003646638.1"/>
</dbReference>
<dbReference type="GO" id="GO:0030686">
    <property type="term" value="C:90S preribosome"/>
    <property type="evidence" value="ECO:0007669"/>
    <property type="project" value="TreeGrafter"/>
</dbReference>
<organism evidence="2 3">
    <name type="scientific">Eremothecium cymbalariae (strain CBS 270.75 / DBVPG 7215 / KCTC 17166 / NRRL Y-17582)</name>
    <name type="common">Yeast</name>
    <dbReference type="NCBI Taxonomy" id="931890"/>
    <lineage>
        <taxon>Eukaryota</taxon>
        <taxon>Fungi</taxon>
        <taxon>Dikarya</taxon>
        <taxon>Ascomycota</taxon>
        <taxon>Saccharomycotina</taxon>
        <taxon>Saccharomycetes</taxon>
        <taxon>Saccharomycetales</taxon>
        <taxon>Saccharomycetaceae</taxon>
        <taxon>Eremothecium</taxon>
    </lineage>
</organism>
<feature type="compositionally biased region" description="Basic residues" evidence="1">
    <location>
        <begin position="110"/>
        <end position="127"/>
    </location>
</feature>
<accession>I6NCS7</accession>
<feature type="compositionally biased region" description="Basic and acidic residues" evidence="1">
    <location>
        <begin position="89"/>
        <end position="103"/>
    </location>
</feature>